<protein>
    <submittedName>
        <fullName evidence="1">Uncharacterized protein</fullName>
    </submittedName>
</protein>
<proteinExistence type="predicted"/>
<gene>
    <name evidence="1" type="ORF">PG993_004463</name>
</gene>
<reference evidence="1 2" key="1">
    <citation type="submission" date="2023-01" db="EMBL/GenBank/DDBJ databases">
        <title>Analysis of 21 Apiospora genomes using comparative genomics revels a genus with tremendous synthesis potential of carbohydrate active enzymes and secondary metabolites.</title>
        <authorList>
            <person name="Sorensen T."/>
        </authorList>
    </citation>
    <scope>NUCLEOTIDE SEQUENCE [LARGE SCALE GENOMIC DNA]</scope>
    <source>
        <strain evidence="1 2">CBS 33761</strain>
    </source>
</reference>
<comment type="caution">
    <text evidence="1">The sequence shown here is derived from an EMBL/GenBank/DDBJ whole genome shotgun (WGS) entry which is preliminary data.</text>
</comment>
<keyword evidence="2" id="KW-1185">Reference proteome</keyword>
<dbReference type="Proteomes" id="UP001444661">
    <property type="component" value="Unassembled WGS sequence"/>
</dbReference>
<evidence type="ECO:0000313" key="1">
    <source>
        <dbReference type="EMBL" id="KAK8044439.1"/>
    </source>
</evidence>
<organism evidence="1 2">
    <name type="scientific">Apiospora rasikravindrae</name>
    <dbReference type="NCBI Taxonomy" id="990691"/>
    <lineage>
        <taxon>Eukaryota</taxon>
        <taxon>Fungi</taxon>
        <taxon>Dikarya</taxon>
        <taxon>Ascomycota</taxon>
        <taxon>Pezizomycotina</taxon>
        <taxon>Sordariomycetes</taxon>
        <taxon>Xylariomycetidae</taxon>
        <taxon>Amphisphaeriales</taxon>
        <taxon>Apiosporaceae</taxon>
        <taxon>Apiospora</taxon>
    </lineage>
</organism>
<evidence type="ECO:0000313" key="2">
    <source>
        <dbReference type="Proteomes" id="UP001444661"/>
    </source>
</evidence>
<dbReference type="InterPro" id="IPR027417">
    <property type="entry name" value="P-loop_NTPase"/>
</dbReference>
<accession>A0ABR1TCT4</accession>
<name>A0ABR1TCT4_9PEZI</name>
<dbReference type="EMBL" id="JAQQWK010000003">
    <property type="protein sequence ID" value="KAK8044439.1"/>
    <property type="molecule type" value="Genomic_DNA"/>
</dbReference>
<sequence length="197" mass="21820">MNGSFPVGPEKSFQIQTKAGLSPVAAAVEPTDNLKPFAMTLRRTLTFLGADAAGKKTLVGQFMWKMGPDMTLVERLERNNVRRLNEMQPFMERQGMEMLVDLSPHAYYVVGPSQEPEVAVWVVDATSSDTGEASSQELASSLSSGSLRPKEKLLILVNKMDKIKWSEQEFNAIAARFQGLDCLPPGAQNIHYPSFWV</sequence>
<dbReference type="Gene3D" id="3.40.50.300">
    <property type="entry name" value="P-loop containing nucleotide triphosphate hydrolases"/>
    <property type="match status" value="1"/>
</dbReference>
<dbReference type="SUPFAM" id="SSF52540">
    <property type="entry name" value="P-loop containing nucleoside triphosphate hydrolases"/>
    <property type="match status" value="1"/>
</dbReference>